<proteinExistence type="predicted"/>
<dbReference type="AlphaFoldDB" id="A0A1H0LAK9"/>
<dbReference type="RefSeq" id="WP_092219883.1">
    <property type="nucleotide sequence ID" value="NZ_FNJI01000004.1"/>
</dbReference>
<dbReference type="STRING" id="91360.SAMN05660330_00727"/>
<dbReference type="Proteomes" id="UP000199073">
    <property type="component" value="Unassembled WGS sequence"/>
</dbReference>
<protein>
    <submittedName>
        <fullName evidence="1">Uncharacterized protein</fullName>
    </submittedName>
</protein>
<name>A0A1H0LAK9_9BACT</name>
<gene>
    <name evidence="1" type="ORF">SAMN05660330_00727</name>
</gene>
<evidence type="ECO:0000313" key="1">
    <source>
        <dbReference type="EMBL" id="SDO65237.1"/>
    </source>
</evidence>
<organism evidence="1 2">
    <name type="scientific">Desulforhopalus singaporensis</name>
    <dbReference type="NCBI Taxonomy" id="91360"/>
    <lineage>
        <taxon>Bacteria</taxon>
        <taxon>Pseudomonadati</taxon>
        <taxon>Thermodesulfobacteriota</taxon>
        <taxon>Desulfobulbia</taxon>
        <taxon>Desulfobulbales</taxon>
        <taxon>Desulfocapsaceae</taxon>
        <taxon>Desulforhopalus</taxon>
    </lineage>
</organism>
<sequence length="65" mass="7392">MKVFVVMRFDPMQCGACGNGKLDRIFTTIEEARTYVTMSGNRRGVSWEISERTVEEFAVKEKLAA</sequence>
<accession>A0A1H0LAK9</accession>
<keyword evidence="2" id="KW-1185">Reference proteome</keyword>
<evidence type="ECO:0000313" key="2">
    <source>
        <dbReference type="Proteomes" id="UP000199073"/>
    </source>
</evidence>
<reference evidence="1 2" key="1">
    <citation type="submission" date="2016-10" db="EMBL/GenBank/DDBJ databases">
        <authorList>
            <person name="de Groot N.N."/>
        </authorList>
    </citation>
    <scope>NUCLEOTIDE SEQUENCE [LARGE SCALE GENOMIC DNA]</scope>
    <source>
        <strain evidence="1 2">DSM 12130</strain>
    </source>
</reference>
<dbReference type="EMBL" id="FNJI01000004">
    <property type="protein sequence ID" value="SDO65237.1"/>
    <property type="molecule type" value="Genomic_DNA"/>
</dbReference>
<dbReference type="OrthoDB" id="9797931at2"/>